<dbReference type="InterPro" id="IPR036390">
    <property type="entry name" value="WH_DNA-bd_sf"/>
</dbReference>
<dbReference type="Gene3D" id="1.10.10.10">
    <property type="entry name" value="Winged helix-like DNA-binding domain superfamily/Winged helix DNA-binding domain"/>
    <property type="match status" value="1"/>
</dbReference>
<dbReference type="PANTHER" id="PTHR33164:SF95">
    <property type="entry name" value="TRANSCRIPTIONAL REGULATOR"/>
    <property type="match status" value="1"/>
</dbReference>
<gene>
    <name evidence="2" type="ORF">GGR24_002296</name>
</gene>
<keyword evidence="2" id="KW-0238">DNA-binding</keyword>
<dbReference type="SMART" id="SM00347">
    <property type="entry name" value="HTH_MARR"/>
    <property type="match status" value="1"/>
</dbReference>
<comment type="caution">
    <text evidence="2">The sequence shown here is derived from an EMBL/GenBank/DDBJ whole genome shotgun (WGS) entry which is preliminary data.</text>
</comment>
<evidence type="ECO:0000313" key="2">
    <source>
        <dbReference type="EMBL" id="MBB3973626.1"/>
    </source>
</evidence>
<dbReference type="PROSITE" id="PS50995">
    <property type="entry name" value="HTH_MARR_2"/>
    <property type="match status" value="1"/>
</dbReference>
<dbReference type="InterPro" id="IPR036388">
    <property type="entry name" value="WH-like_DNA-bd_sf"/>
</dbReference>
<dbReference type="GO" id="GO:0003700">
    <property type="term" value="F:DNA-binding transcription factor activity"/>
    <property type="evidence" value="ECO:0007669"/>
    <property type="project" value="InterPro"/>
</dbReference>
<name>A0A7W6CYZ2_9HYPH</name>
<dbReference type="Proteomes" id="UP000528964">
    <property type="component" value="Unassembled WGS sequence"/>
</dbReference>
<evidence type="ECO:0000259" key="1">
    <source>
        <dbReference type="PROSITE" id="PS50995"/>
    </source>
</evidence>
<dbReference type="InterPro" id="IPR000835">
    <property type="entry name" value="HTH_MarR-typ"/>
</dbReference>
<dbReference type="PRINTS" id="PR00598">
    <property type="entry name" value="HTHMARR"/>
</dbReference>
<feature type="domain" description="HTH marR-type" evidence="1">
    <location>
        <begin position="21"/>
        <end position="150"/>
    </location>
</feature>
<evidence type="ECO:0000313" key="3">
    <source>
        <dbReference type="Proteomes" id="UP000528964"/>
    </source>
</evidence>
<dbReference type="InterPro" id="IPR039422">
    <property type="entry name" value="MarR/SlyA-like"/>
</dbReference>
<sequence>MIEKAAESEAAKEDWPLLERPGFLARRLHQIHVSLFAERCAEFRITPLQYSLLSALSELGEADQTRLARAVAIDRTTTTGALKRLEVRGLLRRVTSDRDRRSQACRMTPAGAALLAAMEAAARSAHEATVEPLNPEEQATLIGLMKRAVAAHEDRLVSGMPST</sequence>
<dbReference type="GO" id="GO:0003677">
    <property type="term" value="F:DNA binding"/>
    <property type="evidence" value="ECO:0007669"/>
    <property type="project" value="UniProtKB-KW"/>
</dbReference>
<dbReference type="PANTHER" id="PTHR33164">
    <property type="entry name" value="TRANSCRIPTIONAL REGULATOR, MARR FAMILY"/>
    <property type="match status" value="1"/>
</dbReference>
<protein>
    <submittedName>
        <fullName evidence="2">DNA-binding MarR family transcriptional regulator</fullName>
    </submittedName>
</protein>
<reference evidence="2 3" key="1">
    <citation type="submission" date="2020-08" db="EMBL/GenBank/DDBJ databases">
        <title>Genomic Encyclopedia of Type Strains, Phase IV (KMG-IV): sequencing the most valuable type-strain genomes for metagenomic binning, comparative biology and taxonomic classification.</title>
        <authorList>
            <person name="Goeker M."/>
        </authorList>
    </citation>
    <scope>NUCLEOTIDE SEQUENCE [LARGE SCALE GENOMIC DNA]</scope>
    <source>
        <strain evidence="2 3">DSM 25481</strain>
    </source>
</reference>
<dbReference type="EMBL" id="JACIDR010000003">
    <property type="protein sequence ID" value="MBB3973626.1"/>
    <property type="molecule type" value="Genomic_DNA"/>
</dbReference>
<keyword evidence="3" id="KW-1185">Reference proteome</keyword>
<dbReference type="SUPFAM" id="SSF46785">
    <property type="entry name" value="Winged helix' DNA-binding domain"/>
    <property type="match status" value="1"/>
</dbReference>
<dbReference type="AlphaFoldDB" id="A0A7W6CYZ2"/>
<organism evidence="2 3">
    <name type="scientific">Hansschlegelia beijingensis</name>
    <dbReference type="NCBI Taxonomy" id="1133344"/>
    <lineage>
        <taxon>Bacteria</taxon>
        <taxon>Pseudomonadati</taxon>
        <taxon>Pseudomonadota</taxon>
        <taxon>Alphaproteobacteria</taxon>
        <taxon>Hyphomicrobiales</taxon>
        <taxon>Methylopilaceae</taxon>
        <taxon>Hansschlegelia</taxon>
    </lineage>
</organism>
<proteinExistence type="predicted"/>
<dbReference type="RefSeq" id="WP_183395483.1">
    <property type="nucleotide sequence ID" value="NZ_JACIDR010000003.1"/>
</dbReference>
<dbReference type="GO" id="GO:0006950">
    <property type="term" value="P:response to stress"/>
    <property type="evidence" value="ECO:0007669"/>
    <property type="project" value="TreeGrafter"/>
</dbReference>
<accession>A0A7W6CYZ2</accession>
<dbReference type="Pfam" id="PF01047">
    <property type="entry name" value="MarR"/>
    <property type="match status" value="1"/>
</dbReference>